<feature type="chain" id="PRO_5042192452" evidence="2">
    <location>
        <begin position="26"/>
        <end position="483"/>
    </location>
</feature>
<dbReference type="Proteomes" id="UP001218218">
    <property type="component" value="Unassembled WGS sequence"/>
</dbReference>
<evidence type="ECO:0000313" key="3">
    <source>
        <dbReference type="EMBL" id="KAJ7364955.1"/>
    </source>
</evidence>
<protein>
    <submittedName>
        <fullName evidence="3">Uncharacterized protein</fullName>
    </submittedName>
</protein>
<feature type="region of interest" description="Disordered" evidence="1">
    <location>
        <begin position="400"/>
        <end position="450"/>
    </location>
</feature>
<sequence length="483" mass="53733">MAFTLHNFALLWNLGLRFFLNPTTSPHYLLDWNHQNTNGTPLLLGYGVENFHCPRQLFHERSDRVSLMLVFGYSGVDSGVLGPKPVCQVDRFLCLWLAMFTASVSWASFQVFLDSALPHVHYYPSPWLPVFDFRPQIADYPQVWSLDEITHQHFLVCTWLSFCLAKTTSTKLVVDNSSSDLCPLQIHWFPQCMVWPCDFSLTGSSNTSMSLLLRTDSGLLLKKPPLQGASCDFIGATLPMPPPPPSPTLAPSPPAAHSPSLPPITVLEAGEPSPVPTPSSPPVPSGRKQARTCREKQARSPAEAENSQAQPEGWKLPTTGIPSARACSNMGWTRFSNAYKEGKDKVLHRFRVLLWEHLGRGSYSPMHPDPWWLDLTQTRAYLFCFPGPAIVVLLGSKVESSEGETPAPKKRKMLHSQNTRSTTHPKVVEVMDEDDNPTIVNDTQNHDLKGEDVQMLSPESSIVADDHNYDPGLEPVPAIVPPE</sequence>
<evidence type="ECO:0000313" key="4">
    <source>
        <dbReference type="Proteomes" id="UP001218218"/>
    </source>
</evidence>
<feature type="signal peptide" evidence="2">
    <location>
        <begin position="1"/>
        <end position="25"/>
    </location>
</feature>
<dbReference type="AlphaFoldDB" id="A0AAD7AQ70"/>
<comment type="caution">
    <text evidence="3">The sequence shown here is derived from an EMBL/GenBank/DDBJ whole genome shotgun (WGS) entry which is preliminary data.</text>
</comment>
<reference evidence="3" key="1">
    <citation type="submission" date="2023-03" db="EMBL/GenBank/DDBJ databases">
        <title>Massive genome expansion in bonnet fungi (Mycena s.s.) driven by repeated elements and novel gene families across ecological guilds.</title>
        <authorList>
            <consortium name="Lawrence Berkeley National Laboratory"/>
            <person name="Harder C.B."/>
            <person name="Miyauchi S."/>
            <person name="Viragh M."/>
            <person name="Kuo A."/>
            <person name="Thoen E."/>
            <person name="Andreopoulos B."/>
            <person name="Lu D."/>
            <person name="Skrede I."/>
            <person name="Drula E."/>
            <person name="Henrissat B."/>
            <person name="Morin E."/>
            <person name="Kohler A."/>
            <person name="Barry K."/>
            <person name="LaButti K."/>
            <person name="Morin E."/>
            <person name="Salamov A."/>
            <person name="Lipzen A."/>
            <person name="Mereny Z."/>
            <person name="Hegedus B."/>
            <person name="Baldrian P."/>
            <person name="Stursova M."/>
            <person name="Weitz H."/>
            <person name="Taylor A."/>
            <person name="Grigoriev I.V."/>
            <person name="Nagy L.G."/>
            <person name="Martin F."/>
            <person name="Kauserud H."/>
        </authorList>
    </citation>
    <scope>NUCLEOTIDE SEQUENCE</scope>
    <source>
        <strain evidence="3">CBHHK002</strain>
    </source>
</reference>
<evidence type="ECO:0000256" key="1">
    <source>
        <dbReference type="SAM" id="MobiDB-lite"/>
    </source>
</evidence>
<keyword evidence="2" id="KW-0732">Signal</keyword>
<feature type="compositionally biased region" description="Polar residues" evidence="1">
    <location>
        <begin position="415"/>
        <end position="424"/>
    </location>
</feature>
<evidence type="ECO:0000256" key="2">
    <source>
        <dbReference type="SAM" id="SignalP"/>
    </source>
</evidence>
<proteinExistence type="predicted"/>
<keyword evidence="4" id="KW-1185">Reference proteome</keyword>
<organism evidence="3 4">
    <name type="scientific">Mycena albidolilacea</name>
    <dbReference type="NCBI Taxonomy" id="1033008"/>
    <lineage>
        <taxon>Eukaryota</taxon>
        <taxon>Fungi</taxon>
        <taxon>Dikarya</taxon>
        <taxon>Basidiomycota</taxon>
        <taxon>Agaricomycotina</taxon>
        <taxon>Agaricomycetes</taxon>
        <taxon>Agaricomycetidae</taxon>
        <taxon>Agaricales</taxon>
        <taxon>Marasmiineae</taxon>
        <taxon>Mycenaceae</taxon>
        <taxon>Mycena</taxon>
    </lineage>
</organism>
<accession>A0AAD7AQ70</accession>
<feature type="region of interest" description="Disordered" evidence="1">
    <location>
        <begin position="462"/>
        <end position="483"/>
    </location>
</feature>
<gene>
    <name evidence="3" type="ORF">DFH08DRAFT_799263</name>
</gene>
<feature type="compositionally biased region" description="Pro residues" evidence="1">
    <location>
        <begin position="239"/>
        <end position="262"/>
    </location>
</feature>
<dbReference type="EMBL" id="JARIHO010000003">
    <property type="protein sequence ID" value="KAJ7364955.1"/>
    <property type="molecule type" value="Genomic_DNA"/>
</dbReference>
<name>A0AAD7AQ70_9AGAR</name>
<feature type="region of interest" description="Disordered" evidence="1">
    <location>
        <begin position="233"/>
        <end position="321"/>
    </location>
</feature>
<feature type="compositionally biased region" description="Pro residues" evidence="1">
    <location>
        <begin position="273"/>
        <end position="284"/>
    </location>
</feature>